<feature type="transmembrane region" description="Helical" evidence="2">
    <location>
        <begin position="175"/>
        <end position="193"/>
    </location>
</feature>
<keyword evidence="4" id="KW-1185">Reference proteome</keyword>
<feature type="transmembrane region" description="Helical" evidence="2">
    <location>
        <begin position="292"/>
        <end position="316"/>
    </location>
</feature>
<evidence type="ECO:0000313" key="3">
    <source>
        <dbReference type="EMBL" id="SLN20331.1"/>
    </source>
</evidence>
<feature type="transmembrane region" description="Helical" evidence="2">
    <location>
        <begin position="88"/>
        <end position="108"/>
    </location>
</feature>
<protein>
    <submittedName>
        <fullName evidence="3">NnrS protein</fullName>
    </submittedName>
</protein>
<feature type="transmembrane region" description="Helical" evidence="2">
    <location>
        <begin position="361"/>
        <end position="384"/>
    </location>
</feature>
<evidence type="ECO:0000256" key="2">
    <source>
        <dbReference type="SAM" id="Phobius"/>
    </source>
</evidence>
<dbReference type="EMBL" id="FWFN01000001">
    <property type="protein sequence ID" value="SLN20331.1"/>
    <property type="molecule type" value="Genomic_DNA"/>
</dbReference>
<keyword evidence="2" id="KW-1133">Transmembrane helix</keyword>
<gene>
    <name evidence="3" type="ORF">PSM7751_00682</name>
</gene>
<dbReference type="Pfam" id="PF05940">
    <property type="entry name" value="NnrS"/>
    <property type="match status" value="1"/>
</dbReference>
<sequence>MKTRDTYEGPALFSCGFRPFFLAAGGFAVFVIPLWWLIWHGDLSVDSPFAPTDWHIHEMIFGYGSAVVAGFLFTAVPNWTGRMPTRGGPLAILLAIWILGRFAVAGLLPIGAPLVAALDQLFLLAVVAMIAREIVAGKNWRNLKVLVPVSLLWCANLLFHIEAMTAGIADMGRRSGIALLIILIMLIGGRIIPSFTRNWLAQQGSLRMPVAFNQFDGICILFGVAALLLWSMAPFHPATALASGVAAPLHLMRMLRWRSFVTWRSPLLLMLHIAYLAVPLGFATIPTALLDFAAPIVTAHVFGIGAIGGMTMAVMIRATMGHTGRPLIAGHALTVAFAMVCGATIIRVAHQYGLPWDIDGIGLSAILWTSAFAIFLCRIGPWLARPKAGRKPASRPGKSGNANLILQK</sequence>
<proteinExistence type="predicted"/>
<evidence type="ECO:0000256" key="1">
    <source>
        <dbReference type="SAM" id="MobiDB-lite"/>
    </source>
</evidence>
<dbReference type="RefSeq" id="WP_232618277.1">
    <property type="nucleotide sequence ID" value="NZ_FWFN01000001.1"/>
</dbReference>
<accession>A0A1X6YGJ6</accession>
<keyword evidence="2" id="KW-0812">Transmembrane</keyword>
<organism evidence="3 4">
    <name type="scientific">Pseudooceanicola marinus</name>
    <dbReference type="NCBI Taxonomy" id="396013"/>
    <lineage>
        <taxon>Bacteria</taxon>
        <taxon>Pseudomonadati</taxon>
        <taxon>Pseudomonadota</taxon>
        <taxon>Alphaproteobacteria</taxon>
        <taxon>Rhodobacterales</taxon>
        <taxon>Paracoccaceae</taxon>
        <taxon>Pseudooceanicola</taxon>
    </lineage>
</organism>
<dbReference type="AlphaFoldDB" id="A0A1X6YGJ6"/>
<dbReference type="InterPro" id="IPR010266">
    <property type="entry name" value="NnrS"/>
</dbReference>
<name>A0A1X6YGJ6_9RHOB</name>
<feature type="transmembrane region" description="Helical" evidence="2">
    <location>
        <begin position="214"/>
        <end position="232"/>
    </location>
</feature>
<dbReference type="Proteomes" id="UP000193963">
    <property type="component" value="Unassembled WGS sequence"/>
</dbReference>
<keyword evidence="2" id="KW-0472">Membrane</keyword>
<feature type="transmembrane region" description="Helical" evidence="2">
    <location>
        <begin position="267"/>
        <end position="286"/>
    </location>
</feature>
<feature type="transmembrane region" description="Helical" evidence="2">
    <location>
        <begin position="59"/>
        <end position="76"/>
    </location>
</feature>
<evidence type="ECO:0000313" key="4">
    <source>
        <dbReference type="Proteomes" id="UP000193963"/>
    </source>
</evidence>
<feature type="transmembrane region" description="Helical" evidence="2">
    <location>
        <begin position="328"/>
        <end position="349"/>
    </location>
</feature>
<feature type="transmembrane region" description="Helical" evidence="2">
    <location>
        <begin position="20"/>
        <end position="39"/>
    </location>
</feature>
<feature type="transmembrane region" description="Helical" evidence="2">
    <location>
        <begin position="114"/>
        <end position="131"/>
    </location>
</feature>
<reference evidence="3 4" key="1">
    <citation type="submission" date="2017-03" db="EMBL/GenBank/DDBJ databases">
        <authorList>
            <person name="Afonso C.L."/>
            <person name="Miller P.J."/>
            <person name="Scott M.A."/>
            <person name="Spackman E."/>
            <person name="Goraichik I."/>
            <person name="Dimitrov K.M."/>
            <person name="Suarez D.L."/>
            <person name="Swayne D.E."/>
        </authorList>
    </citation>
    <scope>NUCLEOTIDE SEQUENCE [LARGE SCALE GENOMIC DNA]</scope>
    <source>
        <strain evidence="3 4">CECT 7751</strain>
    </source>
</reference>
<feature type="region of interest" description="Disordered" evidence="1">
    <location>
        <begin position="388"/>
        <end position="408"/>
    </location>
</feature>